<evidence type="ECO:0000259" key="1">
    <source>
        <dbReference type="Pfam" id="PF01315"/>
    </source>
</evidence>
<sequence>MSLGSPLKRVDAEAKVTGHARYTDDHQMHGMRYAKYVRSPLAHAYVTAIDTYAALALPRR</sequence>
<dbReference type="Proteomes" id="UP000254821">
    <property type="component" value="Unassembled WGS sequence"/>
</dbReference>
<accession>A0A377PRN5</accession>
<feature type="domain" description="Aldehyde oxidase/xanthine dehydrogenase a/b hammerhead" evidence="1">
    <location>
        <begin position="17"/>
        <end position="58"/>
    </location>
</feature>
<dbReference type="InterPro" id="IPR000674">
    <property type="entry name" value="Ald_Oxase/Xan_DH_a/b"/>
</dbReference>
<dbReference type="InterPro" id="IPR036856">
    <property type="entry name" value="Ald_Oxase/Xan_DH_a/b_sf"/>
</dbReference>
<dbReference type="EC" id="1.2.7.4" evidence="2"/>
<evidence type="ECO:0000313" key="3">
    <source>
        <dbReference type="Proteomes" id="UP000254821"/>
    </source>
</evidence>
<dbReference type="Gene3D" id="3.90.1170.50">
    <property type="entry name" value="Aldehyde oxidase/xanthine dehydrogenase, a/b hammerhead"/>
    <property type="match status" value="1"/>
</dbReference>
<reference evidence="2 3" key="1">
    <citation type="submission" date="2018-06" db="EMBL/GenBank/DDBJ databases">
        <authorList>
            <consortium name="Pathogen Informatics"/>
            <person name="Doyle S."/>
        </authorList>
    </citation>
    <scope>NUCLEOTIDE SEQUENCE [LARGE SCALE GENOMIC DNA]</scope>
    <source>
        <strain evidence="2 3">NCTC8105</strain>
    </source>
</reference>
<dbReference type="EMBL" id="UGHP01000001">
    <property type="protein sequence ID" value="STQ81963.1"/>
    <property type="molecule type" value="Genomic_DNA"/>
</dbReference>
<keyword evidence="2" id="KW-0560">Oxidoreductase</keyword>
<name>A0A377PRN5_HAFAL</name>
<dbReference type="Pfam" id="PF01315">
    <property type="entry name" value="Ald_Xan_dh_C"/>
    <property type="match status" value="1"/>
</dbReference>
<dbReference type="SUPFAM" id="SSF54665">
    <property type="entry name" value="CO dehydrogenase molybdoprotein N-domain-like"/>
    <property type="match status" value="1"/>
</dbReference>
<dbReference type="AlphaFoldDB" id="A0A377PRN5"/>
<organism evidence="2 3">
    <name type="scientific">Hafnia alvei</name>
    <dbReference type="NCBI Taxonomy" id="569"/>
    <lineage>
        <taxon>Bacteria</taxon>
        <taxon>Pseudomonadati</taxon>
        <taxon>Pseudomonadota</taxon>
        <taxon>Gammaproteobacteria</taxon>
        <taxon>Enterobacterales</taxon>
        <taxon>Hafniaceae</taxon>
        <taxon>Hafnia</taxon>
    </lineage>
</organism>
<protein>
    <submittedName>
        <fullName evidence="2">Carbon monoxide dehydrogenase large chain</fullName>
        <ecNumber evidence="2">1.2.7.4</ecNumber>
    </submittedName>
</protein>
<evidence type="ECO:0000313" key="2">
    <source>
        <dbReference type="EMBL" id="STQ81963.1"/>
    </source>
</evidence>
<gene>
    <name evidence="2" type="primary">coxL</name>
    <name evidence="2" type="ORF">NCTC8105_04162</name>
</gene>
<proteinExistence type="predicted"/>
<dbReference type="GO" id="GO:0043885">
    <property type="term" value="F:anaerobic carbon-monoxide dehydrogenase activity"/>
    <property type="evidence" value="ECO:0007669"/>
    <property type="project" value="UniProtKB-EC"/>
</dbReference>